<evidence type="ECO:0000313" key="4">
    <source>
        <dbReference type="Proteomes" id="UP000656548"/>
    </source>
</evidence>
<proteinExistence type="predicted"/>
<feature type="transmembrane region" description="Helical" evidence="2">
    <location>
        <begin position="12"/>
        <end position="30"/>
    </location>
</feature>
<protein>
    <submittedName>
        <fullName evidence="3">Uncharacterized protein</fullName>
    </submittedName>
</protein>
<keyword evidence="2" id="KW-1133">Transmembrane helix</keyword>
<keyword evidence="2" id="KW-0812">Transmembrane</keyword>
<gene>
    <name evidence="3" type="ORF">H4W30_002119</name>
</gene>
<reference evidence="3 4" key="1">
    <citation type="submission" date="2020-10" db="EMBL/GenBank/DDBJ databases">
        <title>Sequencing the genomes of 1000 actinobacteria strains.</title>
        <authorList>
            <person name="Klenk H.-P."/>
        </authorList>
    </citation>
    <scope>NUCLEOTIDE SEQUENCE [LARGE SCALE GENOMIC DNA]</scope>
    <source>
        <strain evidence="3 4">DSM 46661</strain>
    </source>
</reference>
<evidence type="ECO:0000313" key="3">
    <source>
        <dbReference type="EMBL" id="MBE1575072.1"/>
    </source>
</evidence>
<accession>A0ABR9L3X4</accession>
<keyword evidence="4" id="KW-1185">Reference proteome</keyword>
<feature type="compositionally biased region" description="Pro residues" evidence="1">
    <location>
        <begin position="98"/>
        <end position="109"/>
    </location>
</feature>
<dbReference type="Proteomes" id="UP000656548">
    <property type="component" value="Unassembled WGS sequence"/>
</dbReference>
<organism evidence="3 4">
    <name type="scientific">Amycolatopsis roodepoortensis</name>
    <dbReference type="NCBI Taxonomy" id="700274"/>
    <lineage>
        <taxon>Bacteria</taxon>
        <taxon>Bacillati</taxon>
        <taxon>Actinomycetota</taxon>
        <taxon>Actinomycetes</taxon>
        <taxon>Pseudonocardiales</taxon>
        <taxon>Pseudonocardiaceae</taxon>
        <taxon>Amycolatopsis</taxon>
    </lineage>
</organism>
<keyword evidence="2" id="KW-0472">Membrane</keyword>
<feature type="transmembrane region" description="Helical" evidence="2">
    <location>
        <begin position="42"/>
        <end position="60"/>
    </location>
</feature>
<name>A0ABR9L3X4_9PSEU</name>
<evidence type="ECO:0000256" key="2">
    <source>
        <dbReference type="SAM" id="Phobius"/>
    </source>
</evidence>
<comment type="caution">
    <text evidence="3">The sequence shown here is derived from an EMBL/GenBank/DDBJ whole genome shotgun (WGS) entry which is preliminary data.</text>
</comment>
<dbReference type="EMBL" id="JADBEJ010000003">
    <property type="protein sequence ID" value="MBE1575072.1"/>
    <property type="molecule type" value="Genomic_DNA"/>
</dbReference>
<evidence type="ECO:0000256" key="1">
    <source>
        <dbReference type="SAM" id="MobiDB-lite"/>
    </source>
</evidence>
<feature type="region of interest" description="Disordered" evidence="1">
    <location>
        <begin position="81"/>
        <end position="109"/>
    </location>
</feature>
<sequence length="109" mass="11444">MTRLGDRLVSWLRTIVPGLWALGIAWLVGLGLPDSVTGAVDGLGQMVLIPAALAIVYPLLRAVEEKMPPWLTRVLLGSNQPPNYGTSADGTPVVNSLPPAPPPRGGDVD</sequence>
<dbReference type="RefSeq" id="WP_191334938.1">
    <property type="nucleotide sequence ID" value="NZ_JADBEJ010000003.1"/>
</dbReference>